<evidence type="ECO:0000313" key="1">
    <source>
        <dbReference type="EMBL" id="KAJ9059108.1"/>
    </source>
</evidence>
<dbReference type="EMBL" id="QTSX02005696">
    <property type="protein sequence ID" value="KAJ9059108.1"/>
    <property type="molecule type" value="Genomic_DNA"/>
</dbReference>
<comment type="caution">
    <text evidence="1">The sequence shown here is derived from an EMBL/GenBank/DDBJ whole genome shotgun (WGS) entry which is preliminary data.</text>
</comment>
<reference evidence="1" key="1">
    <citation type="submission" date="2022-04" db="EMBL/GenBank/DDBJ databases">
        <title>Genome of the entomopathogenic fungus Entomophthora muscae.</title>
        <authorList>
            <person name="Elya C."/>
            <person name="Lovett B.R."/>
            <person name="Lee E."/>
            <person name="Macias A.M."/>
            <person name="Hajek A.E."/>
            <person name="De Bivort B.L."/>
            <person name="Kasson M.T."/>
            <person name="De Fine Licht H.H."/>
            <person name="Stajich J.E."/>
        </authorList>
    </citation>
    <scope>NUCLEOTIDE SEQUENCE</scope>
    <source>
        <strain evidence="1">Berkeley</strain>
    </source>
</reference>
<evidence type="ECO:0000313" key="2">
    <source>
        <dbReference type="Proteomes" id="UP001165960"/>
    </source>
</evidence>
<dbReference type="Proteomes" id="UP001165960">
    <property type="component" value="Unassembled WGS sequence"/>
</dbReference>
<accession>A0ACC2S9Y6</accession>
<keyword evidence="2" id="KW-1185">Reference proteome</keyword>
<gene>
    <name evidence="1" type="ORF">DSO57_1005907</name>
</gene>
<sequence>MNYYPLPMFGGFDLSQMYMYDMSMYSNEYPSPEMMLQQPLFYAPMSDPIPTTPTKEDLDFNFSAPACDEKPEVTLGYPLVITEGVYCPRVKPTILKSAKPLRCSTCHQPFERGSSLRRHEKLHTGVKPFKCSPCNKSFTRLDILRRHQSSTRCRLTSSKLQN</sequence>
<organism evidence="1 2">
    <name type="scientific">Entomophthora muscae</name>
    <dbReference type="NCBI Taxonomy" id="34485"/>
    <lineage>
        <taxon>Eukaryota</taxon>
        <taxon>Fungi</taxon>
        <taxon>Fungi incertae sedis</taxon>
        <taxon>Zoopagomycota</taxon>
        <taxon>Entomophthoromycotina</taxon>
        <taxon>Entomophthoromycetes</taxon>
        <taxon>Entomophthorales</taxon>
        <taxon>Entomophthoraceae</taxon>
        <taxon>Entomophthora</taxon>
    </lineage>
</organism>
<protein>
    <submittedName>
        <fullName evidence="1">Uncharacterized protein</fullName>
    </submittedName>
</protein>
<proteinExistence type="predicted"/>
<name>A0ACC2S9Y6_9FUNG</name>